<feature type="domain" description="Peptidoglycan binding-like" evidence="1">
    <location>
        <begin position="100"/>
        <end position="149"/>
    </location>
</feature>
<dbReference type="KEGG" id="vai:BU251_07680"/>
<dbReference type="RefSeq" id="WP_128700509.1">
    <property type="nucleotide sequence ID" value="NZ_CP019384.1"/>
</dbReference>
<dbReference type="InterPro" id="IPR036365">
    <property type="entry name" value="PGBD-like_sf"/>
</dbReference>
<protein>
    <recommendedName>
        <fullName evidence="1">Peptidoglycan binding-like domain-containing protein</fullName>
    </recommendedName>
</protein>
<dbReference type="OrthoDB" id="9798935at2"/>
<evidence type="ECO:0000313" key="2">
    <source>
        <dbReference type="EMBL" id="QAT17604.1"/>
    </source>
</evidence>
<proteinExistence type="predicted"/>
<dbReference type="Gene3D" id="1.10.101.10">
    <property type="entry name" value="PGBD-like superfamily/PGBD"/>
    <property type="match status" value="1"/>
</dbReference>
<sequence>MFSLRFACAIFVIFGFAVSGCGKDSNKKQKFAVEEGVLNLSEADNLLSGSRDEAVEIVDNGQQAQTQVAVDVPVPADAPVLEEARPSAVVLGETPDEKGIQTALKDLGFYQGEIDGKIGPKTKAAIREFQQKNGLVADGKVGPKTWAALKAALTVSRDPQ</sequence>
<accession>A0A410P6M8</accession>
<dbReference type="Pfam" id="PF01471">
    <property type="entry name" value="PG_binding_1"/>
    <property type="match status" value="1"/>
</dbReference>
<dbReference type="SUPFAM" id="SSF47090">
    <property type="entry name" value="PGBD-like"/>
    <property type="match status" value="1"/>
</dbReference>
<dbReference type="InterPro" id="IPR002477">
    <property type="entry name" value="Peptidoglycan-bd-like"/>
</dbReference>
<evidence type="ECO:0000313" key="3">
    <source>
        <dbReference type="Proteomes" id="UP000287243"/>
    </source>
</evidence>
<dbReference type="EMBL" id="CP019384">
    <property type="protein sequence ID" value="QAT17604.1"/>
    <property type="molecule type" value="Genomic_DNA"/>
</dbReference>
<dbReference type="AlphaFoldDB" id="A0A410P6M8"/>
<organism evidence="2 3">
    <name type="scientific">Velamenicoccus archaeovorus</name>
    <dbReference type="NCBI Taxonomy" id="1930593"/>
    <lineage>
        <taxon>Bacteria</taxon>
        <taxon>Pseudomonadati</taxon>
        <taxon>Candidatus Omnitrophota</taxon>
        <taxon>Candidatus Velamenicoccus</taxon>
    </lineage>
</organism>
<evidence type="ECO:0000259" key="1">
    <source>
        <dbReference type="Pfam" id="PF01471"/>
    </source>
</evidence>
<gene>
    <name evidence="2" type="ORF">BU251_07680</name>
</gene>
<dbReference type="Proteomes" id="UP000287243">
    <property type="component" value="Chromosome"/>
</dbReference>
<reference evidence="2 3" key="1">
    <citation type="submission" date="2017-01" db="EMBL/GenBank/DDBJ databases">
        <title>First insights into the biology of 'candidatus Vampirococcus archaeovorus'.</title>
        <authorList>
            <person name="Kizina J."/>
            <person name="Jordan S."/>
            <person name="Stueber K."/>
            <person name="Reinhardt R."/>
            <person name="Harder J."/>
        </authorList>
    </citation>
    <scope>NUCLEOTIDE SEQUENCE [LARGE SCALE GENOMIC DNA]</scope>
    <source>
        <strain evidence="2 3">LiM</strain>
    </source>
</reference>
<keyword evidence="3" id="KW-1185">Reference proteome</keyword>
<dbReference type="PROSITE" id="PS51257">
    <property type="entry name" value="PROKAR_LIPOPROTEIN"/>
    <property type="match status" value="1"/>
</dbReference>
<dbReference type="InterPro" id="IPR036366">
    <property type="entry name" value="PGBDSf"/>
</dbReference>
<name>A0A410P6M8_VELA1</name>